<dbReference type="PANTHER" id="PTHR41339">
    <property type="entry name" value="LIPL48"/>
    <property type="match status" value="1"/>
</dbReference>
<evidence type="ECO:0000313" key="2">
    <source>
        <dbReference type="EMBL" id="BCX47142.1"/>
    </source>
</evidence>
<feature type="signal peptide" evidence="1">
    <location>
        <begin position="1"/>
        <end position="21"/>
    </location>
</feature>
<keyword evidence="1" id="KW-0732">Signal</keyword>
<evidence type="ECO:0000313" key="3">
    <source>
        <dbReference type="Proteomes" id="UP001374893"/>
    </source>
</evidence>
<dbReference type="EMBL" id="AP024702">
    <property type="protein sequence ID" value="BCX47142.1"/>
    <property type="molecule type" value="Genomic_DNA"/>
</dbReference>
<organism evidence="2 3">
    <name type="scientific">Haloferula helveola</name>
    <dbReference type="NCBI Taxonomy" id="490095"/>
    <lineage>
        <taxon>Bacteria</taxon>
        <taxon>Pseudomonadati</taxon>
        <taxon>Verrucomicrobiota</taxon>
        <taxon>Verrucomicrobiia</taxon>
        <taxon>Verrucomicrobiales</taxon>
        <taxon>Verrucomicrobiaceae</taxon>
        <taxon>Haloferula</taxon>
    </lineage>
</organism>
<reference evidence="2 3" key="1">
    <citation type="submission" date="2021-06" db="EMBL/GenBank/DDBJ databases">
        <title>Complete genome of Haloferula helveola possessing various polysaccharide degrading enzymes.</title>
        <authorList>
            <person name="Takami H."/>
            <person name="Huang C."/>
            <person name="Hamasaki K."/>
        </authorList>
    </citation>
    <scope>NUCLEOTIDE SEQUENCE [LARGE SCALE GENOMIC DNA]</scope>
    <source>
        <strain evidence="2 3">CN-1</strain>
    </source>
</reference>
<dbReference type="Proteomes" id="UP001374893">
    <property type="component" value="Chromosome"/>
</dbReference>
<accession>A0ABM7R851</accession>
<evidence type="ECO:0000256" key="1">
    <source>
        <dbReference type="SAM" id="SignalP"/>
    </source>
</evidence>
<protein>
    <submittedName>
        <fullName evidence="2">Uncharacterized protein</fullName>
    </submittedName>
</protein>
<gene>
    <name evidence="2" type="ORF">HAHE_10500</name>
</gene>
<keyword evidence="3" id="KW-1185">Reference proteome</keyword>
<name>A0ABM7R851_9BACT</name>
<dbReference type="RefSeq" id="WP_338689182.1">
    <property type="nucleotide sequence ID" value="NZ_AP024702.1"/>
</dbReference>
<dbReference type="PANTHER" id="PTHR41339:SF1">
    <property type="entry name" value="SECRETED PROTEIN"/>
    <property type="match status" value="1"/>
</dbReference>
<sequence length="1007" mass="105071">MKLEKHLLLASLLLTPCVGFGADVEITGDITVDTTWTSNNEYILKKPIFVTNDAELTIEPGTKIYGTEDTVGGTFGSLVITRGAKIWAEGTCEQPIVFTALEERDGLGGDPLTLPLDPEFDASLWGGVIILGNAPINFYDANVAQSENEIEGFPTGLGQSTLYGGNNAADNSGALKYVSIRWGGYEFATNKEINGLTLGGVGSGTTIECVEVFANSDDGVEFFGGTVNTKRIAVAFCWDESFDIDEGHSGYHQFWFAIQNADGSVGDKLGEWDGGNGTPDNATPYTLTQVYNATLIGGGVGVNNGIEMKDAFAGTLANSVLSEGGIALSDQDDGVDQAGAPKPIFNNNTWGNFTAAGLQATIGNGAATDVAGANNSALNTDPKFRGISRIADGGLDPRPQSDSPLLGASLAAFPGGAPAGFYETVDYRGAFDTGSDWLDGWSYLSQAGYLGKVCVDVEVTADITTNTTWTNDKCYILKKPIFVTNNAELTIEPGTCIYGTEDTVGGTFGSLIITRGAKIWAEGTCEQPIVFTALEERDGLGGDPLTLPLDPEFDASLWGGVIILGNAPINFYDANVAQSENEIEGFPTGLGQSTLYGGNNAADNSGILKYVSIRWGGYEFATNKEINGLTLGGVGSGTTIECVEVFANSDDGVEFFGGTVNTKRIAVAFCWDESFDIDEGHSGYHQFWFAIQNADGSVGDKLGEWDGGNGTPDNATPYTLTQVYNATLIGGGVGVNNGIEMKDAFAGTLANSALGEGGIALSDQDDGVDQAGAPKPFFKNNTWGNFTAAGLQATIGGGAATDVAGANNGTINTDLKLGGISRIADGGLDPRPGLDSPLRGALLTAFPAGAPAGFYETVDYRGAFGDSNWLWGWSYLYKAGYLSAVTKDQIAASKPGANSGGSLNDTDADGVDDTLEQTPELVALGFTVGVDDSALFASIYTTDAILDLVTGNQVMIQGGGAGNPVTLSIPLFRSNDLSVFTPAPALDATFNGTGEAEFYRIEVPSAE</sequence>
<proteinExistence type="predicted"/>
<feature type="chain" id="PRO_5046725478" evidence="1">
    <location>
        <begin position="22"/>
        <end position="1007"/>
    </location>
</feature>